<organism evidence="1">
    <name type="scientific">Podoviridae sp. ctU557</name>
    <dbReference type="NCBI Taxonomy" id="2827736"/>
    <lineage>
        <taxon>Viruses</taxon>
        <taxon>Duplodnaviria</taxon>
        <taxon>Heunggongvirae</taxon>
        <taxon>Uroviricota</taxon>
        <taxon>Caudoviricetes</taxon>
    </lineage>
</organism>
<evidence type="ECO:0000313" key="1">
    <source>
        <dbReference type="EMBL" id="DAF59527.1"/>
    </source>
</evidence>
<protein>
    <submittedName>
        <fullName evidence="1">Uncharacterized protein</fullName>
    </submittedName>
</protein>
<sequence>MGQENEAALDAAYEDGLQAGREEMELEMLDQIDEARKEGYDEGYAEALENAIKAMGGLQ</sequence>
<reference evidence="1" key="1">
    <citation type="journal article" date="2021" name="Proc. Natl. Acad. Sci. U.S.A.">
        <title>A Catalog of Tens of Thousands of Viruses from Human Metagenomes Reveals Hidden Associations with Chronic Diseases.</title>
        <authorList>
            <person name="Tisza M.J."/>
            <person name="Buck C.B."/>
        </authorList>
    </citation>
    <scope>NUCLEOTIDE SEQUENCE</scope>
    <source>
        <strain evidence="1">CtU557</strain>
    </source>
</reference>
<name>A0A8S5T971_9CAUD</name>
<dbReference type="EMBL" id="BK032771">
    <property type="protein sequence ID" value="DAF59527.1"/>
    <property type="molecule type" value="Genomic_DNA"/>
</dbReference>
<proteinExistence type="predicted"/>
<accession>A0A8S5T971</accession>